<dbReference type="InterPro" id="IPR015330">
    <property type="entry name" value="DNA_primase/pol_bifunc_N"/>
</dbReference>
<dbReference type="Pfam" id="PF09250">
    <property type="entry name" value="Prim-Pol"/>
    <property type="match status" value="1"/>
</dbReference>
<evidence type="ECO:0000313" key="2">
    <source>
        <dbReference type="Proteomes" id="UP000298111"/>
    </source>
</evidence>
<reference evidence="1 2" key="1">
    <citation type="submission" date="2018-10" db="EMBL/GenBank/DDBJ databases">
        <title>Isolation of pseudouridimycin from Streptomyces albus DSM 40763.</title>
        <authorList>
            <person name="Rosenqvist P."/>
            <person name="Metsae-Ketelae M."/>
            <person name="Virta P."/>
        </authorList>
    </citation>
    <scope>NUCLEOTIDE SEQUENCE [LARGE SCALE GENOMIC DNA]</scope>
    <source>
        <strain evidence="1 2">DSM 40763</strain>
    </source>
</reference>
<dbReference type="Proteomes" id="UP000298111">
    <property type="component" value="Unassembled WGS sequence"/>
</dbReference>
<name>A0A6C1C3Q9_9ACTN</name>
<protein>
    <submittedName>
        <fullName evidence="1">DNA primase</fullName>
    </submittedName>
</protein>
<evidence type="ECO:0000313" key="1">
    <source>
        <dbReference type="EMBL" id="TGG84712.1"/>
    </source>
</evidence>
<gene>
    <name evidence="1" type="ORF">D8771_12800</name>
</gene>
<comment type="caution">
    <text evidence="1">The sequence shown here is derived from an EMBL/GenBank/DDBJ whole genome shotgun (WGS) entry which is preliminary data.</text>
</comment>
<dbReference type="RefSeq" id="WP_016472473.1">
    <property type="nucleotide sequence ID" value="NZ_BBQG01000023.1"/>
</dbReference>
<dbReference type="GeneID" id="75182996"/>
<dbReference type="AlphaFoldDB" id="A0A6C1C3Q9"/>
<accession>A0A6C1C3Q9</accession>
<proteinExistence type="predicted"/>
<organism evidence="1 2">
    <name type="scientific">Streptomyces albus</name>
    <dbReference type="NCBI Taxonomy" id="1888"/>
    <lineage>
        <taxon>Bacteria</taxon>
        <taxon>Bacillati</taxon>
        <taxon>Actinomycetota</taxon>
        <taxon>Actinomycetes</taxon>
        <taxon>Kitasatosporales</taxon>
        <taxon>Streptomycetaceae</taxon>
        <taxon>Streptomyces</taxon>
    </lineage>
</organism>
<dbReference type="SMART" id="SM00943">
    <property type="entry name" value="Prim-Pol"/>
    <property type="match status" value="1"/>
</dbReference>
<dbReference type="EMBL" id="RCIY01000046">
    <property type="protein sequence ID" value="TGG84712.1"/>
    <property type="molecule type" value="Genomic_DNA"/>
</dbReference>
<sequence length="233" mass="24898">MVVEETITYTSGAITRPHIPGQRTAPPAATPLEHAVRYTQERAWDVFPGTWLETVGGVPRCACGDPACPAPGAHPSRARWADETTGSATTVRRLWATEPRAAVLLPTGRAFDVLEVSEAVGCLALARLERMEQPLGPVTSRPDGRMGFFVLPGAAAKVPHTLRRLGRSPAAPDLVIRGEGDWVAAPPTRLGARGPVQWAREPNAANRWLPDADELVPTLAYACGREPATAPGR</sequence>